<dbReference type="GO" id="GO:0005737">
    <property type="term" value="C:cytoplasm"/>
    <property type="evidence" value="ECO:0007669"/>
    <property type="project" value="InterPro"/>
</dbReference>
<dbReference type="Proteomes" id="UP000261764">
    <property type="component" value="Chromosome I"/>
</dbReference>
<evidence type="ECO:0000313" key="11">
    <source>
        <dbReference type="Proteomes" id="UP000261764"/>
    </source>
</evidence>
<dbReference type="PRINTS" id="PR00481">
    <property type="entry name" value="LAMNOPPTDASE"/>
</dbReference>
<reference evidence="10 11" key="1">
    <citation type="journal article" date="2015" name="Clin. Infect. Dis.">
        <title>Genomic Investigations unmask Mycoplasma amphoriforme, a new respiratory pathogen.</title>
        <authorList>
            <person name="Gillespie S.H."/>
            <person name="Ling C.L."/>
            <person name="Oravcova K."/>
            <person name="Pinheiro M."/>
            <person name="Wells L."/>
            <person name="Bryant J.M."/>
            <person name="McHugh T.D."/>
            <person name="Bebear C."/>
            <person name="Webster D."/>
            <person name="Harris S.R."/>
            <person name="Seth-Smith H.M."/>
            <person name="Thomson N.R."/>
        </authorList>
    </citation>
    <scope>NUCLEOTIDE SEQUENCE [LARGE SCALE GENOMIC DNA]</scope>
    <source>
        <strain evidence="10 11">A39</strain>
    </source>
</reference>
<name>A0A292II49_9MOLU</name>
<comment type="function">
    <text evidence="6">Presumably involved in the processing and regular turnover of intracellular proteins. Catalyzes the removal of unsubstituted N-terminal amino acids from various peptides.</text>
</comment>
<evidence type="ECO:0000256" key="1">
    <source>
        <dbReference type="ARBA" id="ARBA00009528"/>
    </source>
</evidence>
<evidence type="ECO:0000256" key="2">
    <source>
        <dbReference type="ARBA" id="ARBA00022438"/>
    </source>
</evidence>
<dbReference type="Gene3D" id="3.40.630.10">
    <property type="entry name" value="Zn peptidases"/>
    <property type="match status" value="1"/>
</dbReference>
<evidence type="ECO:0000256" key="4">
    <source>
        <dbReference type="ARBA" id="ARBA00022801"/>
    </source>
</evidence>
<gene>
    <name evidence="10" type="ORF">MAMA39_04930</name>
</gene>
<protein>
    <recommendedName>
        <fullName evidence="7">Probable cytosol aminopeptidase</fullName>
    </recommendedName>
    <alternativeName>
        <fullName evidence="8">Leucine aminopeptidase</fullName>
    </alternativeName>
    <alternativeName>
        <fullName evidence="5">Leucyl aminopeptidase</fullName>
    </alternativeName>
</protein>
<dbReference type="SUPFAM" id="SSF53187">
    <property type="entry name" value="Zn-dependent exopeptidases"/>
    <property type="match status" value="1"/>
</dbReference>
<organism evidence="10 11">
    <name type="scientific">Mycoplasma amphoriforme A39</name>
    <dbReference type="NCBI Taxonomy" id="572419"/>
    <lineage>
        <taxon>Bacteria</taxon>
        <taxon>Bacillati</taxon>
        <taxon>Mycoplasmatota</taxon>
        <taxon>Mollicutes</taxon>
        <taxon>Mycoplasmataceae</taxon>
        <taxon>Mycoplasma</taxon>
    </lineage>
</organism>
<dbReference type="GO" id="GO:0006508">
    <property type="term" value="P:proteolysis"/>
    <property type="evidence" value="ECO:0007669"/>
    <property type="project" value="UniProtKB-KW"/>
</dbReference>
<sequence>MKFNVKANSKDLKINKTIVAVAAKKNAEIGVDKKKDLANSTVEFVIKKPYNSSDLFKQIRTYLSAQTGVNLIDVDSFVSAVEASDSSHVVHWVVNAVEYAEVIPFSKKTKKPEKPEFVLKFNPKLDKVVKEAAVVANATTLVRELQDTPSNELYPQTFVERFVKEFKGIKNVKVTVLDKKEIQAKKMGMLLGVNKGSVHECKLLVVHYEADKSSKERFAYVGKGICYDSGGMNLKPGAYMRSMKYDMSGAAVVMGTVLALAKNEVKTNVVAVAALTENLLSNQAQRPDDIVIAYNGKSVEIDNTDAEGRLVLGDAISYAAKDLKATRIFDVATLTGAMLYALGNTYTGVWATNDKHWQELESAASIAAEAVWRLPLHQDYLEMLNSQVADIANSTSRPEAGSSRAAMFLTQFCEGVDLVHLDIAATAESAVKTGEGVILRTLYQQAKGTK</sequence>
<dbReference type="InterPro" id="IPR011356">
    <property type="entry name" value="Leucine_aapep/pepB"/>
</dbReference>
<keyword evidence="4" id="KW-0378">Hydrolase</keyword>
<evidence type="ECO:0000256" key="3">
    <source>
        <dbReference type="ARBA" id="ARBA00022670"/>
    </source>
</evidence>
<dbReference type="GO" id="GO:0070006">
    <property type="term" value="F:metalloaminopeptidase activity"/>
    <property type="evidence" value="ECO:0007669"/>
    <property type="project" value="InterPro"/>
</dbReference>
<dbReference type="RefSeq" id="WP_343251236.1">
    <property type="nucleotide sequence ID" value="NZ_HG937516.1"/>
</dbReference>
<dbReference type="Pfam" id="PF00883">
    <property type="entry name" value="Peptidase_M17"/>
    <property type="match status" value="1"/>
</dbReference>
<keyword evidence="3" id="KW-0645">Protease</keyword>
<comment type="similarity">
    <text evidence="1">Belongs to the peptidase M17 family.</text>
</comment>
<dbReference type="KEGG" id="mamp:MAMA39_04930"/>
<dbReference type="PROSITE" id="PS00631">
    <property type="entry name" value="CYTOSOL_AP"/>
    <property type="match status" value="1"/>
</dbReference>
<dbReference type="EMBL" id="HG937516">
    <property type="protein sequence ID" value="CDN40611.1"/>
    <property type="molecule type" value="Genomic_DNA"/>
</dbReference>
<dbReference type="NCBIfam" id="NF002080">
    <property type="entry name" value="PRK00913.3-2"/>
    <property type="match status" value="1"/>
</dbReference>
<dbReference type="PANTHER" id="PTHR11963">
    <property type="entry name" value="LEUCINE AMINOPEPTIDASE-RELATED"/>
    <property type="match status" value="1"/>
</dbReference>
<evidence type="ECO:0000256" key="8">
    <source>
        <dbReference type="ARBA" id="ARBA00050061"/>
    </source>
</evidence>
<evidence type="ECO:0000259" key="9">
    <source>
        <dbReference type="PROSITE" id="PS00631"/>
    </source>
</evidence>
<evidence type="ECO:0000256" key="6">
    <source>
        <dbReference type="ARBA" id="ARBA00049972"/>
    </source>
</evidence>
<evidence type="ECO:0000256" key="5">
    <source>
        <dbReference type="ARBA" id="ARBA00033172"/>
    </source>
</evidence>
<keyword evidence="2" id="KW-0031">Aminopeptidase</keyword>
<dbReference type="InterPro" id="IPR000819">
    <property type="entry name" value="Peptidase_M17_C"/>
</dbReference>
<feature type="domain" description="Cytosol aminopeptidase" evidence="9">
    <location>
        <begin position="303"/>
        <end position="310"/>
    </location>
</feature>
<dbReference type="AlphaFoldDB" id="A0A292II49"/>
<evidence type="ECO:0000256" key="7">
    <source>
        <dbReference type="ARBA" id="ARBA00050021"/>
    </source>
</evidence>
<keyword evidence="11" id="KW-1185">Reference proteome</keyword>
<dbReference type="CDD" id="cd00433">
    <property type="entry name" value="Peptidase_M17"/>
    <property type="match status" value="1"/>
</dbReference>
<evidence type="ECO:0000313" key="10">
    <source>
        <dbReference type="EMBL" id="CDN40611.1"/>
    </source>
</evidence>
<accession>A0A292II49</accession>
<dbReference type="GO" id="GO:0030145">
    <property type="term" value="F:manganese ion binding"/>
    <property type="evidence" value="ECO:0007669"/>
    <property type="project" value="InterPro"/>
</dbReference>
<proteinExistence type="inferred from homology"/>
<dbReference type="PANTHER" id="PTHR11963:SF23">
    <property type="entry name" value="CYTOSOL AMINOPEPTIDASE"/>
    <property type="match status" value="1"/>
</dbReference>